<keyword evidence="2" id="KW-0732">Signal</keyword>
<protein>
    <submittedName>
        <fullName evidence="4">DUF4124 domain-containing protein</fullName>
    </submittedName>
</protein>
<reference evidence="4 5" key="1">
    <citation type="submission" date="2021-04" db="EMBL/GenBank/DDBJ databases">
        <title>novel species isolated from subtropical streams in China.</title>
        <authorList>
            <person name="Lu H."/>
        </authorList>
    </citation>
    <scope>NUCLEOTIDE SEQUENCE [LARGE SCALE GENOMIC DNA]</scope>
    <source>
        <strain evidence="4 5">BYS107W</strain>
    </source>
</reference>
<dbReference type="InterPro" id="IPR025392">
    <property type="entry name" value="DUF4124"/>
</dbReference>
<accession>A0A941DHB1</accession>
<dbReference type="Pfam" id="PF13511">
    <property type="entry name" value="DUF4124"/>
    <property type="match status" value="1"/>
</dbReference>
<comment type="caution">
    <text evidence="4">The sequence shown here is derived from an EMBL/GenBank/DDBJ whole genome shotgun (WGS) entry which is preliminary data.</text>
</comment>
<sequence length="157" mass="18079">MSFHFRKDFLIIIGLCGLAPSAQAQIYECKDAQGRKIMASRCPAGSTLVKEVEITPVANGLGAQPSTKKPTQSLWAKEIEFKERQKQKEEQEARERDKRRADDEKCYQDKKRLITLENGLPIIVRENAQGEPIFMEDEKRQEEIKKINQKLKSCRDN</sequence>
<evidence type="ECO:0000313" key="5">
    <source>
        <dbReference type="Proteomes" id="UP000680158"/>
    </source>
</evidence>
<evidence type="ECO:0000259" key="3">
    <source>
        <dbReference type="Pfam" id="PF13511"/>
    </source>
</evidence>
<organism evidence="4 5">
    <name type="scientific">Undibacterium baiyunense</name>
    <dbReference type="NCBI Taxonomy" id="2828731"/>
    <lineage>
        <taxon>Bacteria</taxon>
        <taxon>Pseudomonadati</taxon>
        <taxon>Pseudomonadota</taxon>
        <taxon>Betaproteobacteria</taxon>
        <taxon>Burkholderiales</taxon>
        <taxon>Oxalobacteraceae</taxon>
        <taxon>Undibacterium</taxon>
    </lineage>
</organism>
<name>A0A941DHB1_9BURK</name>
<dbReference type="RefSeq" id="WP_212685006.1">
    <property type="nucleotide sequence ID" value="NZ_JAGSPM010000008.1"/>
</dbReference>
<proteinExistence type="predicted"/>
<evidence type="ECO:0000313" key="4">
    <source>
        <dbReference type="EMBL" id="MBR7747618.1"/>
    </source>
</evidence>
<dbReference type="EMBL" id="JAGSPM010000008">
    <property type="protein sequence ID" value="MBR7747618.1"/>
    <property type="molecule type" value="Genomic_DNA"/>
</dbReference>
<dbReference type="Proteomes" id="UP000680158">
    <property type="component" value="Unassembled WGS sequence"/>
</dbReference>
<dbReference type="AlphaFoldDB" id="A0A941DHB1"/>
<feature type="signal peptide" evidence="2">
    <location>
        <begin position="1"/>
        <end position="24"/>
    </location>
</feature>
<feature type="chain" id="PRO_5037520901" evidence="2">
    <location>
        <begin position="25"/>
        <end position="157"/>
    </location>
</feature>
<feature type="region of interest" description="Disordered" evidence="1">
    <location>
        <begin position="85"/>
        <end position="104"/>
    </location>
</feature>
<evidence type="ECO:0000256" key="1">
    <source>
        <dbReference type="SAM" id="MobiDB-lite"/>
    </source>
</evidence>
<feature type="domain" description="DUF4124" evidence="3">
    <location>
        <begin position="15"/>
        <end position="42"/>
    </location>
</feature>
<keyword evidence="5" id="KW-1185">Reference proteome</keyword>
<gene>
    <name evidence="4" type="ORF">KDM92_13595</name>
</gene>
<evidence type="ECO:0000256" key="2">
    <source>
        <dbReference type="SAM" id="SignalP"/>
    </source>
</evidence>